<keyword evidence="3 5" id="KW-0012">Acyltransferase</keyword>
<accession>A0ABY4DXP6</accession>
<feature type="domain" description="Phospholipid/glycerol acyltransferase" evidence="4">
    <location>
        <begin position="42"/>
        <end position="163"/>
    </location>
</feature>
<organism evidence="5 6">
    <name type="scientific">Vitreoscilla massiliensis</name>
    <dbReference type="NCBI Taxonomy" id="1689272"/>
    <lineage>
        <taxon>Bacteria</taxon>
        <taxon>Pseudomonadati</taxon>
        <taxon>Pseudomonadota</taxon>
        <taxon>Betaproteobacteria</taxon>
        <taxon>Neisseriales</taxon>
        <taxon>Neisseriaceae</taxon>
        <taxon>Vitreoscilla</taxon>
    </lineage>
</organism>
<protein>
    <submittedName>
        <fullName evidence="5">1-acyl-sn-glycerol-3-phosphate acyltransferase</fullName>
    </submittedName>
</protein>
<dbReference type="PANTHER" id="PTHR10434">
    <property type="entry name" value="1-ACYL-SN-GLYCEROL-3-PHOSPHATE ACYLTRANSFERASE"/>
    <property type="match status" value="1"/>
</dbReference>
<dbReference type="Proteomes" id="UP000832011">
    <property type="component" value="Chromosome"/>
</dbReference>
<gene>
    <name evidence="5" type="ORF">LVJ82_11340</name>
</gene>
<dbReference type="InterPro" id="IPR002123">
    <property type="entry name" value="Plipid/glycerol_acylTrfase"/>
</dbReference>
<dbReference type="GO" id="GO:0016746">
    <property type="term" value="F:acyltransferase activity"/>
    <property type="evidence" value="ECO:0007669"/>
    <property type="project" value="UniProtKB-KW"/>
</dbReference>
<evidence type="ECO:0000256" key="1">
    <source>
        <dbReference type="ARBA" id="ARBA00005189"/>
    </source>
</evidence>
<evidence type="ECO:0000256" key="3">
    <source>
        <dbReference type="ARBA" id="ARBA00023315"/>
    </source>
</evidence>
<name>A0ABY4DXP6_9NEIS</name>
<evidence type="ECO:0000313" key="5">
    <source>
        <dbReference type="EMBL" id="UOO88082.1"/>
    </source>
</evidence>
<dbReference type="RefSeq" id="WP_058356483.1">
    <property type="nucleotide sequence ID" value="NZ_CABKVG010000009.1"/>
</dbReference>
<dbReference type="PANTHER" id="PTHR10434:SF11">
    <property type="entry name" value="1-ACYL-SN-GLYCEROL-3-PHOSPHATE ACYLTRANSFERASE"/>
    <property type="match status" value="1"/>
</dbReference>
<keyword evidence="2" id="KW-0808">Transferase</keyword>
<evidence type="ECO:0000256" key="2">
    <source>
        <dbReference type="ARBA" id="ARBA00022679"/>
    </source>
</evidence>
<reference evidence="5 6" key="1">
    <citation type="journal article" date="2022" name="Res Sq">
        <title>Evolution of multicellular longitudinally dividing oral cavity symbionts (Neisseriaceae).</title>
        <authorList>
            <person name="Nyongesa S."/>
            <person name="Weber P."/>
            <person name="Bernet E."/>
            <person name="Pullido F."/>
            <person name="Nieckarz M."/>
            <person name="Delaby M."/>
            <person name="Nieves C."/>
            <person name="Viehboeck T."/>
            <person name="Krause N."/>
            <person name="Rivera-Millot A."/>
            <person name="Nakamura A."/>
            <person name="Vischer N."/>
            <person name="VanNieuwenhze M."/>
            <person name="Brun Y."/>
            <person name="Cava F."/>
            <person name="Bulgheresi S."/>
            <person name="Veyrier F."/>
        </authorList>
    </citation>
    <scope>NUCLEOTIDE SEQUENCE [LARGE SCALE GENOMIC DNA]</scope>
    <source>
        <strain evidence="5 6">SN4</strain>
    </source>
</reference>
<dbReference type="CDD" id="cd07989">
    <property type="entry name" value="LPLAT_AGPAT-like"/>
    <property type="match status" value="1"/>
</dbReference>
<proteinExistence type="predicted"/>
<dbReference type="SMART" id="SM00563">
    <property type="entry name" value="PlsC"/>
    <property type="match status" value="1"/>
</dbReference>
<evidence type="ECO:0000313" key="6">
    <source>
        <dbReference type="Proteomes" id="UP000832011"/>
    </source>
</evidence>
<sequence length="215" mass="24184">MKPELSSPLARVMDTFLCLITSFITGVSSKQASDLAFSPSNKVYYANHSSHGDFVLVWISLPKTWRMLTQPVAGVDYWLSSKLKAFIAEQVFRVLLIDRQHNPQQAIAAMDAALKDGKSLILFPEGTRNTTDDQMLLPFKSGLYHLARENEHVEFVPVWINNINKVLPKGKILPIPLLCDVRIGEVIKKLPDEDKNAFLSRTRQALLDLAPQEAK</sequence>
<comment type="pathway">
    <text evidence="1">Lipid metabolism.</text>
</comment>
<keyword evidence="6" id="KW-1185">Reference proteome</keyword>
<dbReference type="SUPFAM" id="SSF69593">
    <property type="entry name" value="Glycerol-3-phosphate (1)-acyltransferase"/>
    <property type="match status" value="1"/>
</dbReference>
<dbReference type="EMBL" id="CP091511">
    <property type="protein sequence ID" value="UOO88082.1"/>
    <property type="molecule type" value="Genomic_DNA"/>
</dbReference>
<dbReference type="Pfam" id="PF01553">
    <property type="entry name" value="Acyltransferase"/>
    <property type="match status" value="1"/>
</dbReference>
<evidence type="ECO:0000259" key="4">
    <source>
        <dbReference type="SMART" id="SM00563"/>
    </source>
</evidence>